<feature type="domain" description="ABC transporter" evidence="8">
    <location>
        <begin position="8"/>
        <end position="282"/>
    </location>
</feature>
<dbReference type="PROSITE" id="PS50893">
    <property type="entry name" value="ABC_TRANSPORTER_2"/>
    <property type="match status" value="1"/>
</dbReference>
<evidence type="ECO:0000313" key="9">
    <source>
        <dbReference type="EMBL" id="KAK6621691.1"/>
    </source>
</evidence>
<evidence type="ECO:0000256" key="1">
    <source>
        <dbReference type="ARBA" id="ARBA00004141"/>
    </source>
</evidence>
<evidence type="ECO:0000256" key="4">
    <source>
        <dbReference type="ARBA" id="ARBA00022692"/>
    </source>
</evidence>
<evidence type="ECO:0000256" key="3">
    <source>
        <dbReference type="ARBA" id="ARBA00022448"/>
    </source>
</evidence>
<feature type="transmembrane region" description="Helical" evidence="7">
    <location>
        <begin position="384"/>
        <end position="403"/>
    </location>
</feature>
<organism evidence="9 10">
    <name type="scientific">Polyplax serrata</name>
    <name type="common">Common mouse louse</name>
    <dbReference type="NCBI Taxonomy" id="468196"/>
    <lineage>
        <taxon>Eukaryota</taxon>
        <taxon>Metazoa</taxon>
        <taxon>Ecdysozoa</taxon>
        <taxon>Arthropoda</taxon>
        <taxon>Hexapoda</taxon>
        <taxon>Insecta</taxon>
        <taxon>Pterygota</taxon>
        <taxon>Neoptera</taxon>
        <taxon>Paraneoptera</taxon>
        <taxon>Psocodea</taxon>
        <taxon>Troctomorpha</taxon>
        <taxon>Phthiraptera</taxon>
        <taxon>Anoplura</taxon>
        <taxon>Polyplacidae</taxon>
        <taxon>Polyplax</taxon>
    </lineage>
</organism>
<proteinExistence type="inferred from homology"/>
<evidence type="ECO:0000256" key="7">
    <source>
        <dbReference type="SAM" id="Phobius"/>
    </source>
</evidence>
<feature type="transmembrane region" description="Helical" evidence="7">
    <location>
        <begin position="520"/>
        <end position="540"/>
    </location>
</feature>
<evidence type="ECO:0000256" key="6">
    <source>
        <dbReference type="ARBA" id="ARBA00023136"/>
    </source>
</evidence>
<gene>
    <name evidence="9" type="ORF">RUM44_001498</name>
</gene>
<keyword evidence="4 7" id="KW-0812">Transmembrane</keyword>
<name>A0ABR1AK96_POLSC</name>
<dbReference type="Pfam" id="PF00005">
    <property type="entry name" value="ABC_tran"/>
    <property type="match status" value="1"/>
</dbReference>
<feature type="transmembrane region" description="Helical" evidence="7">
    <location>
        <begin position="418"/>
        <end position="440"/>
    </location>
</feature>
<protein>
    <recommendedName>
        <fullName evidence="8">ABC transporter domain-containing protein</fullName>
    </recommendedName>
</protein>
<dbReference type="InterPro" id="IPR003439">
    <property type="entry name" value="ABC_transporter-like_ATP-bd"/>
</dbReference>
<accession>A0ABR1AK96</accession>
<keyword evidence="5 7" id="KW-1133">Transmembrane helix</keyword>
<dbReference type="Proteomes" id="UP001359485">
    <property type="component" value="Unassembled WGS sequence"/>
</dbReference>
<sequence>MLSNEYVLELSNVFHTGEVEQGTCLQKLMDNVKTGLILKDVSLEVHSGEVLAVLGSKGWLNVLIRLNKEDVCRMLPHKTVVFGSGKRALLEVISRRTQGPTRGEILLNGVPMSAILFQHNCGYVTHKCDLVPSLTVMQTLHFASNLTIGSKVTQYMKKSRVRQVLADLALTQVANRRVERLTNSEYRRLIIGVQLMRDPVLLLLDEPTWDLDPLNTYLVVSILSNHAKKYNKAVILTMEKPRSDVFPFLDRVTYLCLGDVVYTGATQFMLEYFRGIGFPCPELENPLMYYLCLSTVDRRSRERFIESNHQIAALVEKFKVEGGPFRKAVPTNQSDSVDPIMAASQHKVPLSAFGRPGVFQVASTLYMRNLAATFNLSLDGMKDLFLRLFLLPIVFAVLYGFYFNMGDYQRTFLSRNGFVFNIMAASYFSSIVSTVSTFSQHRTRYYQESQEGLYGGTLFYIVNTIYSLPFSFISTLTASKIVHLLSDNTSEIGWLHLCCAIWSAVLLAEHQTMAVMMVILTRLTAGLTSCTITILTLLLGSGNLKSYSGLAEWLVYLSYCMQTRYLGSFLSYEYIWNGHSDLPFSDSHICTNKTHHGDADTWLCRFNSGQDYLKERYARDNENNIQLLTDQTLNLSTCLGFSLGLMVLNCLLYLVPLPGFVKAKFRQ</sequence>
<feature type="transmembrane region" description="Helical" evidence="7">
    <location>
        <begin position="452"/>
        <end position="472"/>
    </location>
</feature>
<comment type="subcellular location">
    <subcellularLocation>
        <location evidence="1">Membrane</location>
        <topology evidence="1">Multi-pass membrane protein</topology>
    </subcellularLocation>
</comment>
<comment type="similarity">
    <text evidence="2">Belongs to the ABC transporter superfamily. ABCG family. Eye pigment precursor importer (TC 3.A.1.204) subfamily.</text>
</comment>
<dbReference type="PANTHER" id="PTHR48041:SF113">
    <property type="entry name" value="ATP-BINDING CASSETTE SUB-FAMILY G MEMBER 5"/>
    <property type="match status" value="1"/>
</dbReference>
<keyword evidence="6 7" id="KW-0472">Membrane</keyword>
<comment type="caution">
    <text evidence="9">The sequence shown here is derived from an EMBL/GenBank/DDBJ whole genome shotgun (WGS) entry which is preliminary data.</text>
</comment>
<dbReference type="EMBL" id="JAWJWF010000047">
    <property type="protein sequence ID" value="KAK6621691.1"/>
    <property type="molecule type" value="Genomic_DNA"/>
</dbReference>
<dbReference type="Pfam" id="PF01061">
    <property type="entry name" value="ABC2_membrane"/>
    <property type="match status" value="1"/>
</dbReference>
<dbReference type="InterPro" id="IPR013525">
    <property type="entry name" value="ABC2_TM"/>
</dbReference>
<dbReference type="Gene3D" id="3.40.50.300">
    <property type="entry name" value="P-loop containing nucleotide triphosphate hydrolases"/>
    <property type="match status" value="1"/>
</dbReference>
<evidence type="ECO:0000256" key="5">
    <source>
        <dbReference type="ARBA" id="ARBA00022989"/>
    </source>
</evidence>
<evidence type="ECO:0000259" key="8">
    <source>
        <dbReference type="PROSITE" id="PS50893"/>
    </source>
</evidence>
<dbReference type="SUPFAM" id="SSF52540">
    <property type="entry name" value="P-loop containing nucleoside triphosphate hydrolases"/>
    <property type="match status" value="1"/>
</dbReference>
<dbReference type="InterPro" id="IPR050352">
    <property type="entry name" value="ABCG_transporters"/>
</dbReference>
<reference evidence="9 10" key="1">
    <citation type="submission" date="2023-09" db="EMBL/GenBank/DDBJ databases">
        <title>Genomes of two closely related lineages of the louse Polyplax serrata with different host specificities.</title>
        <authorList>
            <person name="Martinu J."/>
            <person name="Tarabai H."/>
            <person name="Stefka J."/>
            <person name="Hypsa V."/>
        </authorList>
    </citation>
    <scope>NUCLEOTIDE SEQUENCE [LARGE SCALE GENOMIC DNA]</scope>
    <source>
        <strain evidence="9">98ZLc_SE</strain>
    </source>
</reference>
<keyword evidence="3" id="KW-0813">Transport</keyword>
<evidence type="ECO:0000313" key="10">
    <source>
        <dbReference type="Proteomes" id="UP001359485"/>
    </source>
</evidence>
<dbReference type="InterPro" id="IPR027417">
    <property type="entry name" value="P-loop_NTPase"/>
</dbReference>
<evidence type="ECO:0000256" key="2">
    <source>
        <dbReference type="ARBA" id="ARBA00005814"/>
    </source>
</evidence>
<dbReference type="PANTHER" id="PTHR48041">
    <property type="entry name" value="ABC TRANSPORTER G FAMILY MEMBER 28"/>
    <property type="match status" value="1"/>
</dbReference>
<keyword evidence="10" id="KW-1185">Reference proteome</keyword>
<feature type="transmembrane region" description="Helical" evidence="7">
    <location>
        <begin position="639"/>
        <end position="661"/>
    </location>
</feature>